<dbReference type="KEGG" id="palh:B1H58_06900"/>
<accession>A0A1W6B3X7</accession>
<proteinExistence type="predicted"/>
<organism evidence="1 2">
    <name type="scientific">Pantoea alhagi</name>
    <dbReference type="NCBI Taxonomy" id="1891675"/>
    <lineage>
        <taxon>Bacteria</taxon>
        <taxon>Pseudomonadati</taxon>
        <taxon>Pseudomonadota</taxon>
        <taxon>Gammaproteobacteria</taxon>
        <taxon>Enterobacterales</taxon>
        <taxon>Erwiniaceae</taxon>
        <taxon>Pantoea</taxon>
    </lineage>
</organism>
<evidence type="ECO:0008006" key="3">
    <source>
        <dbReference type="Google" id="ProtNLM"/>
    </source>
</evidence>
<dbReference type="InterPro" id="IPR013783">
    <property type="entry name" value="Ig-like_fold"/>
</dbReference>
<name>A0A1W6B3X7_9GAMM</name>
<dbReference type="EMBL" id="CP019706">
    <property type="protein sequence ID" value="ARJ41776.1"/>
    <property type="molecule type" value="Genomic_DNA"/>
</dbReference>
<dbReference type="RefSeq" id="WP_085068911.1">
    <property type="nucleotide sequence ID" value="NZ_CP019706.1"/>
</dbReference>
<gene>
    <name evidence="1" type="ORF">B1H58_06900</name>
</gene>
<reference evidence="1 2" key="1">
    <citation type="submission" date="2017-02" db="EMBL/GenBank/DDBJ databases">
        <title>Complete genome sequence of the drought resistance-promoting endophyte Pantoea alhagi LTYR-11Z.</title>
        <authorList>
            <person name="Zhang L."/>
        </authorList>
    </citation>
    <scope>NUCLEOTIDE SEQUENCE [LARGE SCALE GENOMIC DNA]</scope>
    <source>
        <strain evidence="1 2">LTYR-11Z</strain>
    </source>
</reference>
<keyword evidence="2" id="KW-1185">Reference proteome</keyword>
<dbReference type="NCBIfam" id="NF033510">
    <property type="entry name" value="Ca_tandemer"/>
    <property type="match status" value="13"/>
</dbReference>
<evidence type="ECO:0000313" key="2">
    <source>
        <dbReference type="Proteomes" id="UP000192900"/>
    </source>
</evidence>
<dbReference type="Proteomes" id="UP000192900">
    <property type="component" value="Chromosome"/>
</dbReference>
<evidence type="ECO:0000313" key="1">
    <source>
        <dbReference type="EMBL" id="ARJ41776.1"/>
    </source>
</evidence>
<protein>
    <recommendedName>
        <fullName evidence="3">Bacterial Ig-like domain-containing protein</fullName>
    </recommendedName>
</protein>
<sequence length="1575" mass="169624">MNQKPFLTINPLFDDGFTATTRADYYAIAMLSGTAINVESGNYVQVALNGQTYQGLVDKNGEWSIPLPPSTITSLINTDPSVSHNLLVSVTNNQGESTEQSRQLSVPDISDGRVAGIGINPIAGNDEIIGREKLQAQVISGLTQDVPEGTLVTVHLAGQTREVPVDSNGTWSFTLTPQEMKALAPGEYTLTVQLPYTQGEPLVWTNRTFNVTKDKGTSYAAEIAINTISGDDVLMADEQKSGLIVSGTTVNVASGKEVWVQLGEHIYAATVKNNHWQTKIPAEDLAQLHNGSATLLASVKDLHETATAVHKFGVGESLTMPHLSLNDAYDNFSAEDAQWSLLSETLSGTVTRVPAGTLVTVQLGTLTWETPVGNNGNWQLPISPADLMSQSPGALPLTVSVSNDKGETATSTHTISYHGFDTEAQTLLVMNPVSGNDVISSREKNVDIAISGATLNVPEGQEVNVTIKTPYDSLVLQGKVDVNGEWAVTLSPKQLNQFFGVELTVEAAIKNDAQWQNPNGEELSASRTLHIDRNLDYGEPIDLHIDNVRDGQHISLNEFPDGLTIKGGINSTSYQYQVTVQIGEWSGTTETTYDRWEITIPPERLAALREGRATIETTLFNRETGDTTSEVLHVVFERPIVVPEEPQITLDPVMGTDHITEVDAEQPYALTGTVTGKDSDWGDLSVELNGQIYRASFANGKWLAWVPGDEINALPAGEQKLTVHGWSRVAGDTLTSEKTVIVDADSEQPPFGVSISAVQRGNELISWGSLESGLNIFGTTLSSTPAGTRVDIAFHGKHYQTATVGTGSWELTIPAEDLVSLPLSSSELITATLGEPGQHSLSDARMLTFVDDIYDYTPYISFDRPYSQVINPGEIDESLVIRGNISNLRSPSTVLVEFGDKVLDTTTDKVGYWSVRIPTSVLSAMHDGVYALKVTTWYSDRNADVVKLEKETPLVIDTDNNTLPVLTIDTVTGDNILLPSEIENGFTLSGSVTNVMDGSNVGLDLGDRHYSAEVTKGRWQITLTPEELPPLALGEITLSAEANSYNGKTVTTHTQITVSVPDQPQITLDPVTEGNFVTRAFSDVTHYFTGTIAYDLPGAATLILNGKSYQASVANGMWTAAVPGADIAALPDGQLPVTVTWHRFADNTSAASATSLLKIVPGSAGDSYPVGVTLDAISDDNLVTRSEISGGLLLSGSALSQRTVSPGDDVDLLINGKHYHTQMTHDGEGATPRWSLLVPAADLADSDSAIIKVTSRGLSASSELHIVADGQEHVSPPRLTIDPLKGYEDISDDVITSSSIQNTFYITGSSENLTAGSQVEVSMNGLHWRGTVNEKGDWSVWVYGDPLIPMEESYYQLSATSVDAVSGERAWVERTMLLDHTQKPDPLIRLNDVTGDNILQPAELDDALTISGKMFYFEPHQTLYISLLDYGNGPQLFYETQTQADGSWRLDLPAGAWSGLTDHHLLTVTGVDSHGKLFHLEQDLSLPASGESTLTSLADLGLSGGENAISALLSQSEETQSTHVTADAPDSLALPTASNDLWTTMPNRSEVDTTHYPLAQQQDLTELLAQQTPLA</sequence>
<dbReference type="Gene3D" id="2.60.40.10">
    <property type="entry name" value="Immunoglobulins"/>
    <property type="match status" value="13"/>
</dbReference>
<dbReference type="OrthoDB" id="8481600at2"/>
<dbReference type="STRING" id="1891675.B1H58_06900"/>